<evidence type="ECO:0000313" key="2">
    <source>
        <dbReference type="Proteomes" id="UP001396898"/>
    </source>
</evidence>
<gene>
    <name evidence="1" type="ORF">PG991_001762</name>
</gene>
<dbReference type="EMBL" id="JAQQWI010000004">
    <property type="protein sequence ID" value="KAK8036625.1"/>
    <property type="molecule type" value="Genomic_DNA"/>
</dbReference>
<comment type="caution">
    <text evidence="1">The sequence shown here is derived from an EMBL/GenBank/DDBJ whole genome shotgun (WGS) entry which is preliminary data.</text>
</comment>
<name>A0ABR1SQL4_9PEZI</name>
<accession>A0ABR1SQL4</accession>
<sequence length="190" mass="20845">MTQQNGSRPFDTTRAMEAYGKYRNFLAAEDRRNQSTDVIVMTNILRLLPNLKAITVRNLQPWGQTPLTSAKVSNLRKAIWISPSFGGSLDDSSTKPLERIQLPHLVHLSLEGVQANGHLLSNTLGQRRLCSLTMKDVTLLDGDWASTIKGFTLHPSIGMLEASEPACIRLAVTPGARILPDSVVTKPGTE</sequence>
<dbReference type="Proteomes" id="UP001396898">
    <property type="component" value="Unassembled WGS sequence"/>
</dbReference>
<organism evidence="1 2">
    <name type="scientific">Apiospora marii</name>
    <dbReference type="NCBI Taxonomy" id="335849"/>
    <lineage>
        <taxon>Eukaryota</taxon>
        <taxon>Fungi</taxon>
        <taxon>Dikarya</taxon>
        <taxon>Ascomycota</taxon>
        <taxon>Pezizomycotina</taxon>
        <taxon>Sordariomycetes</taxon>
        <taxon>Xylariomycetidae</taxon>
        <taxon>Amphisphaeriales</taxon>
        <taxon>Apiosporaceae</taxon>
        <taxon>Apiospora</taxon>
    </lineage>
</organism>
<protein>
    <submittedName>
        <fullName evidence="1">Uncharacterized protein</fullName>
    </submittedName>
</protein>
<proteinExistence type="predicted"/>
<reference evidence="1 2" key="1">
    <citation type="submission" date="2023-01" db="EMBL/GenBank/DDBJ databases">
        <title>Analysis of 21 Apiospora genomes using comparative genomics revels a genus with tremendous synthesis potential of carbohydrate active enzymes and secondary metabolites.</title>
        <authorList>
            <person name="Sorensen T."/>
        </authorList>
    </citation>
    <scope>NUCLEOTIDE SEQUENCE [LARGE SCALE GENOMIC DNA]</scope>
    <source>
        <strain evidence="1 2">CBS 20057</strain>
    </source>
</reference>
<keyword evidence="2" id="KW-1185">Reference proteome</keyword>
<evidence type="ECO:0000313" key="1">
    <source>
        <dbReference type="EMBL" id="KAK8036625.1"/>
    </source>
</evidence>